<evidence type="ECO:0000313" key="3">
    <source>
        <dbReference type="Proteomes" id="UP001241603"/>
    </source>
</evidence>
<sequence length="118" mass="12675">MNDDPQAPAAPVQKLDAAFRNGSITAVGIVLGFSLGFTVQWADDPTPWQKLDLVAAAPLLAGLVLQIKSLAELLEIDALEVPVYRRAKNRFLLGLLVTSSGIVVTVIRNALGHGIQWF</sequence>
<proteinExistence type="predicted"/>
<dbReference type="Proteomes" id="UP001241603">
    <property type="component" value="Unassembled WGS sequence"/>
</dbReference>
<keyword evidence="1" id="KW-0812">Transmembrane</keyword>
<keyword evidence="3" id="KW-1185">Reference proteome</keyword>
<reference evidence="2 3" key="1">
    <citation type="submission" date="2023-07" db="EMBL/GenBank/DDBJ databases">
        <title>Genomic Encyclopedia of Type Strains, Phase IV (KMG-IV): sequencing the most valuable type-strain genomes for metagenomic binning, comparative biology and taxonomic classification.</title>
        <authorList>
            <person name="Goeker M."/>
        </authorList>
    </citation>
    <scope>NUCLEOTIDE SEQUENCE [LARGE SCALE GENOMIC DNA]</scope>
    <source>
        <strain evidence="2 3">B6-8</strain>
    </source>
</reference>
<evidence type="ECO:0000256" key="1">
    <source>
        <dbReference type="SAM" id="Phobius"/>
    </source>
</evidence>
<name>A0ABU0H0B4_9HYPH</name>
<dbReference type="RefSeq" id="WP_266346716.1">
    <property type="nucleotide sequence ID" value="NZ_JAPKNG010000001.1"/>
</dbReference>
<accession>A0ABU0H0B4</accession>
<feature type="transmembrane region" description="Helical" evidence="1">
    <location>
        <begin position="21"/>
        <end position="41"/>
    </location>
</feature>
<dbReference type="EMBL" id="JAUSVO010000001">
    <property type="protein sequence ID" value="MDQ0435750.1"/>
    <property type="molecule type" value="Genomic_DNA"/>
</dbReference>
<comment type="caution">
    <text evidence="2">The sequence shown here is derived from an EMBL/GenBank/DDBJ whole genome shotgun (WGS) entry which is preliminary data.</text>
</comment>
<keyword evidence="1" id="KW-0472">Membrane</keyword>
<feature type="transmembrane region" description="Helical" evidence="1">
    <location>
        <begin position="91"/>
        <end position="111"/>
    </location>
</feature>
<feature type="transmembrane region" description="Helical" evidence="1">
    <location>
        <begin position="53"/>
        <end position="71"/>
    </location>
</feature>
<protein>
    <submittedName>
        <fullName evidence="2">Uncharacterized protein</fullName>
    </submittedName>
</protein>
<keyword evidence="1" id="KW-1133">Transmembrane helix</keyword>
<organism evidence="2 3">
    <name type="scientific">Kaistia dalseonensis</name>
    <dbReference type="NCBI Taxonomy" id="410840"/>
    <lineage>
        <taxon>Bacteria</taxon>
        <taxon>Pseudomonadati</taxon>
        <taxon>Pseudomonadota</taxon>
        <taxon>Alphaproteobacteria</taxon>
        <taxon>Hyphomicrobiales</taxon>
        <taxon>Kaistiaceae</taxon>
        <taxon>Kaistia</taxon>
    </lineage>
</organism>
<gene>
    <name evidence="2" type="ORF">QO014_000120</name>
</gene>
<evidence type="ECO:0000313" key="2">
    <source>
        <dbReference type="EMBL" id="MDQ0435750.1"/>
    </source>
</evidence>